<feature type="region of interest" description="Disordered" evidence="4">
    <location>
        <begin position="1"/>
        <end position="37"/>
    </location>
</feature>
<feature type="compositionally biased region" description="Basic residues" evidence="4">
    <location>
        <begin position="1"/>
        <end position="11"/>
    </location>
</feature>
<evidence type="ECO:0000256" key="1">
    <source>
        <dbReference type="ARBA" id="ARBA00022737"/>
    </source>
</evidence>
<evidence type="ECO:0000313" key="5">
    <source>
        <dbReference type="EMBL" id="EQC29458.1"/>
    </source>
</evidence>
<feature type="repeat" description="ANK" evidence="3">
    <location>
        <begin position="178"/>
        <end position="210"/>
    </location>
</feature>
<dbReference type="PANTHER" id="PTHR24198">
    <property type="entry name" value="ANKYRIN REPEAT AND PROTEIN KINASE DOMAIN-CONTAINING PROTEIN"/>
    <property type="match status" value="1"/>
</dbReference>
<dbReference type="SUPFAM" id="SSF48403">
    <property type="entry name" value="Ankyrin repeat"/>
    <property type="match status" value="1"/>
</dbReference>
<dbReference type="RefSeq" id="XP_008617225.1">
    <property type="nucleotide sequence ID" value="XM_008619003.1"/>
</dbReference>
<dbReference type="GeneID" id="19953647"/>
<evidence type="ECO:0000313" key="6">
    <source>
        <dbReference type="Proteomes" id="UP000030762"/>
    </source>
</evidence>
<dbReference type="Pfam" id="PF12796">
    <property type="entry name" value="Ank_2"/>
    <property type="match status" value="3"/>
</dbReference>
<dbReference type="Gene3D" id="1.25.40.20">
    <property type="entry name" value="Ankyrin repeat-containing domain"/>
    <property type="match status" value="4"/>
</dbReference>
<feature type="repeat" description="ANK" evidence="3">
    <location>
        <begin position="464"/>
        <end position="486"/>
    </location>
</feature>
<dbReference type="SMART" id="SM00248">
    <property type="entry name" value="ANK"/>
    <property type="match status" value="10"/>
</dbReference>
<sequence length="986" mass="109627">MHRHTAMHGKARAASLLSETDHDSEDETPVTTSDPADATKSMAQLLAEGKTDIVRKRLQQATIDGKALTLRFEGKSVLNRAVADGYDDVVKLVLERPELNASATDLMGPAFVAIGHHRLDIVQLLVAACPALLTASANMQGEFDGDSIAHYAVHKRATAVLTWLLSQNPSFVHARNKAGKTPLHTASGLRDVNAIAMLLRAGANAKAVDNGGNSVVHTFVMLMDEALEKHHLGRLLRLCHNVPLDIKNEFHKIAADLAQDPSVRAMLEQEGNFRSQFPLHCMARANDASGIQQWLFEISTTSSDAREVVEAALFDRDMDGKTVMMYAVEALDSNAQTQVAELVLPHCTKKMLALHDKHGRTVVEVLLEKGLVCKENVDGITNTATLQVLLHLTREKQLPLDYTRNTTVPREGTPPRTCVGACLETRWATDTLLAKLAAEKKWDELQHRLEASRDIATINEPDAHGNTALHYACYFGNERILALLLEQFQLEIGIETCSADEWTPLDLIRRPLHVATTNNHAMCVRLLLQAGAHHGFRTDISAADVRVHRNEASENGRLCEVVLCDNWLLEKAYPAYYLVRLVNVDEALDGLQAQKTPLHVAIEKGLPMSILEALFAQFRPNVDAQSTDGTSALMIAAKLGSLVNVEYLLQHEADIDQVDKNACTALLHAAIHGHLAIVELLIVHRADLDPKLDGIPIVERLRSVLPGEKSAKYDQILQLLEKEERARDNSQEFRNKRALSMITLTTSEVFKDDSFLRAIRCNATLGPTFLDDCVDLRRHEAMFSKLDLVYGVSAKHSPLRAVLTLDLQDPDETFATQQACLEHPAFRRVLEINRGYFKKEILAKLEKQTTKELRELQSQLLSAWTSMDESEVVNDHVKCVMLYQINQRTVMEALLTKVMNTVLATMSEVPRDDTVKQVDEEKEELRLELTQLRQSTDIMAKQLEAMAQQMAAMMAQQGAMFSLLRGTESRGDGLSPTASIRRVTRL</sequence>
<dbReference type="eggNOG" id="KOG0504">
    <property type="taxonomic scope" value="Eukaryota"/>
</dbReference>
<evidence type="ECO:0000256" key="3">
    <source>
        <dbReference type="PROSITE-ProRule" id="PRU00023"/>
    </source>
</evidence>
<name>T0RBD5_SAPDV</name>
<dbReference type="OrthoDB" id="19174at2759"/>
<organism evidence="5 6">
    <name type="scientific">Saprolegnia diclina (strain VS20)</name>
    <dbReference type="NCBI Taxonomy" id="1156394"/>
    <lineage>
        <taxon>Eukaryota</taxon>
        <taxon>Sar</taxon>
        <taxon>Stramenopiles</taxon>
        <taxon>Oomycota</taxon>
        <taxon>Saprolegniomycetes</taxon>
        <taxon>Saprolegniales</taxon>
        <taxon>Saprolegniaceae</taxon>
        <taxon>Saprolegnia</taxon>
    </lineage>
</organism>
<dbReference type="Proteomes" id="UP000030762">
    <property type="component" value="Unassembled WGS sequence"/>
</dbReference>
<dbReference type="EMBL" id="JH767184">
    <property type="protein sequence ID" value="EQC29458.1"/>
    <property type="molecule type" value="Genomic_DNA"/>
</dbReference>
<feature type="repeat" description="ANK" evidence="3">
    <location>
        <begin position="511"/>
        <end position="539"/>
    </location>
</feature>
<keyword evidence="1" id="KW-0677">Repeat</keyword>
<dbReference type="PROSITE" id="PS50088">
    <property type="entry name" value="ANK_REPEAT"/>
    <property type="match status" value="4"/>
</dbReference>
<keyword evidence="2 3" id="KW-0040">ANK repeat</keyword>
<protein>
    <submittedName>
        <fullName evidence="5">Uncharacterized protein</fullName>
    </submittedName>
</protein>
<keyword evidence="6" id="KW-1185">Reference proteome</keyword>
<gene>
    <name evidence="5" type="ORF">SDRG_12920</name>
</gene>
<dbReference type="PROSITE" id="PS50297">
    <property type="entry name" value="ANK_REP_REGION"/>
    <property type="match status" value="3"/>
</dbReference>
<proteinExistence type="predicted"/>
<dbReference type="InterPro" id="IPR002110">
    <property type="entry name" value="Ankyrin_rpt"/>
</dbReference>
<dbReference type="PANTHER" id="PTHR24198:SF165">
    <property type="entry name" value="ANKYRIN REPEAT-CONTAINING PROTEIN-RELATED"/>
    <property type="match status" value="1"/>
</dbReference>
<dbReference type="VEuPathDB" id="FungiDB:SDRG_12920"/>
<accession>T0RBD5</accession>
<dbReference type="STRING" id="1156394.T0RBD5"/>
<reference evidence="5 6" key="1">
    <citation type="submission" date="2012-04" db="EMBL/GenBank/DDBJ databases">
        <title>The Genome Sequence of Saprolegnia declina VS20.</title>
        <authorList>
            <consortium name="The Broad Institute Genome Sequencing Platform"/>
            <person name="Russ C."/>
            <person name="Nusbaum C."/>
            <person name="Tyler B."/>
            <person name="van West P."/>
            <person name="Dieguez-Uribeondo J."/>
            <person name="de Bruijn I."/>
            <person name="Tripathy S."/>
            <person name="Jiang R."/>
            <person name="Young S.K."/>
            <person name="Zeng Q."/>
            <person name="Gargeya S."/>
            <person name="Fitzgerald M."/>
            <person name="Haas B."/>
            <person name="Abouelleil A."/>
            <person name="Alvarado L."/>
            <person name="Arachchi H.M."/>
            <person name="Berlin A."/>
            <person name="Chapman S.B."/>
            <person name="Goldberg J."/>
            <person name="Griggs A."/>
            <person name="Gujja S."/>
            <person name="Hansen M."/>
            <person name="Howarth C."/>
            <person name="Imamovic A."/>
            <person name="Larimer J."/>
            <person name="McCowen C."/>
            <person name="Montmayeur A."/>
            <person name="Murphy C."/>
            <person name="Neiman D."/>
            <person name="Pearson M."/>
            <person name="Priest M."/>
            <person name="Roberts A."/>
            <person name="Saif S."/>
            <person name="Shea T."/>
            <person name="Sisk P."/>
            <person name="Sykes S."/>
            <person name="Wortman J."/>
            <person name="Nusbaum C."/>
            <person name="Birren B."/>
        </authorList>
    </citation>
    <scope>NUCLEOTIDE SEQUENCE [LARGE SCALE GENOMIC DNA]</scope>
    <source>
        <strain evidence="5 6">VS20</strain>
    </source>
</reference>
<evidence type="ECO:0000256" key="4">
    <source>
        <dbReference type="SAM" id="MobiDB-lite"/>
    </source>
</evidence>
<feature type="repeat" description="ANK" evidence="3">
    <location>
        <begin position="628"/>
        <end position="660"/>
    </location>
</feature>
<dbReference type="InParanoid" id="T0RBD5"/>
<dbReference type="AlphaFoldDB" id="T0RBD5"/>
<evidence type="ECO:0000256" key="2">
    <source>
        <dbReference type="ARBA" id="ARBA00023043"/>
    </source>
</evidence>
<dbReference type="InterPro" id="IPR036770">
    <property type="entry name" value="Ankyrin_rpt-contain_sf"/>
</dbReference>